<sequence>MGSTTTIDDFAVQARGRSLRAGLGLWHAGSDAQCAETAGTHADTDSHR</sequence>
<protein>
    <submittedName>
        <fullName evidence="1">Uncharacterized protein</fullName>
    </submittedName>
</protein>
<dbReference type="EMBL" id="CP086322">
    <property type="protein sequence ID" value="UQA98186.1"/>
    <property type="molecule type" value="Genomic_DNA"/>
</dbReference>
<gene>
    <name evidence="1" type="ORF">K9S39_10920</name>
</gene>
<dbReference type="Proteomes" id="UP000830115">
    <property type="component" value="Chromosome"/>
</dbReference>
<reference evidence="1" key="1">
    <citation type="submission" date="2021-10" db="EMBL/GenBank/DDBJ databases">
        <title>Streptomyces nigrumlapis sp.nov.,an antimicrobial producing actinobacterium isolated from Black Gobi rocks.</title>
        <authorList>
            <person name="Wen Y."/>
            <person name="Zhang W."/>
            <person name="Liu X.G."/>
        </authorList>
    </citation>
    <scope>NUCLEOTIDE SEQUENCE</scope>
    <source>
        <strain evidence="1">ST13-2-2</strain>
    </source>
</reference>
<accession>A0ABY4MP27</accession>
<evidence type="ECO:0000313" key="2">
    <source>
        <dbReference type="Proteomes" id="UP000830115"/>
    </source>
</evidence>
<organism evidence="1 2">
    <name type="scientific">Streptomyces halobius</name>
    <dbReference type="NCBI Taxonomy" id="2879846"/>
    <lineage>
        <taxon>Bacteria</taxon>
        <taxon>Bacillati</taxon>
        <taxon>Actinomycetota</taxon>
        <taxon>Actinomycetes</taxon>
        <taxon>Kitasatosporales</taxon>
        <taxon>Streptomycetaceae</taxon>
        <taxon>Streptomyces</taxon>
    </lineage>
</organism>
<keyword evidence="2" id="KW-1185">Reference proteome</keyword>
<proteinExistence type="predicted"/>
<name>A0ABY4MP27_9ACTN</name>
<evidence type="ECO:0000313" key="1">
    <source>
        <dbReference type="EMBL" id="UQA98186.1"/>
    </source>
</evidence>